<gene>
    <name evidence="3" type="ORF">SAMN05421770_101692</name>
</gene>
<dbReference type="PANTHER" id="PTHR43228:SF1">
    <property type="entry name" value="TWO-COMPONENT RESPONSE REGULATOR ARR22"/>
    <property type="match status" value="1"/>
</dbReference>
<dbReference type="Gene3D" id="3.40.50.2300">
    <property type="match status" value="1"/>
</dbReference>
<dbReference type="GO" id="GO:0000160">
    <property type="term" value="P:phosphorelay signal transduction system"/>
    <property type="evidence" value="ECO:0007669"/>
    <property type="project" value="InterPro"/>
</dbReference>
<dbReference type="InterPro" id="IPR001789">
    <property type="entry name" value="Sig_transdc_resp-reg_receiver"/>
</dbReference>
<dbReference type="SUPFAM" id="SSF52172">
    <property type="entry name" value="CheY-like"/>
    <property type="match status" value="1"/>
</dbReference>
<dbReference type="Pfam" id="PF00072">
    <property type="entry name" value="Response_reg"/>
    <property type="match status" value="1"/>
</dbReference>
<dbReference type="PROSITE" id="PS50110">
    <property type="entry name" value="RESPONSE_REGULATORY"/>
    <property type="match status" value="1"/>
</dbReference>
<proteinExistence type="predicted"/>
<dbReference type="Proteomes" id="UP000198356">
    <property type="component" value="Unassembled WGS sequence"/>
</dbReference>
<evidence type="ECO:0000256" key="1">
    <source>
        <dbReference type="PROSITE-ProRule" id="PRU00169"/>
    </source>
</evidence>
<name>A0A239DZB2_9BACT</name>
<evidence type="ECO:0000259" key="2">
    <source>
        <dbReference type="PROSITE" id="PS50110"/>
    </source>
</evidence>
<dbReference type="InterPro" id="IPR011006">
    <property type="entry name" value="CheY-like_superfamily"/>
</dbReference>
<organism evidence="3 4">
    <name type="scientific">Granulicella rosea</name>
    <dbReference type="NCBI Taxonomy" id="474952"/>
    <lineage>
        <taxon>Bacteria</taxon>
        <taxon>Pseudomonadati</taxon>
        <taxon>Acidobacteriota</taxon>
        <taxon>Terriglobia</taxon>
        <taxon>Terriglobales</taxon>
        <taxon>Acidobacteriaceae</taxon>
        <taxon>Granulicella</taxon>
    </lineage>
</organism>
<dbReference type="InterPro" id="IPR052048">
    <property type="entry name" value="ST_Response_Regulator"/>
</dbReference>
<reference evidence="3 4" key="1">
    <citation type="submission" date="2017-06" db="EMBL/GenBank/DDBJ databases">
        <authorList>
            <person name="Kim H.J."/>
            <person name="Triplett B.A."/>
        </authorList>
    </citation>
    <scope>NUCLEOTIDE SEQUENCE [LARGE SCALE GENOMIC DNA]</scope>
    <source>
        <strain evidence="3 4">DSM 18704</strain>
    </source>
</reference>
<accession>A0A239DZB2</accession>
<feature type="domain" description="Response regulatory" evidence="2">
    <location>
        <begin position="2"/>
        <end position="119"/>
    </location>
</feature>
<dbReference type="RefSeq" id="WP_089406966.1">
    <property type="nucleotide sequence ID" value="NZ_FZOU01000001.1"/>
</dbReference>
<feature type="modified residue" description="4-aspartylphosphate" evidence="1">
    <location>
        <position position="52"/>
    </location>
</feature>
<dbReference type="SMART" id="SM00448">
    <property type="entry name" value="REC"/>
    <property type="match status" value="1"/>
</dbReference>
<keyword evidence="1" id="KW-0597">Phosphoprotein</keyword>
<keyword evidence="4" id="KW-1185">Reference proteome</keyword>
<evidence type="ECO:0000313" key="3">
    <source>
        <dbReference type="EMBL" id="SNS37042.1"/>
    </source>
</evidence>
<sequence>MRTLIVDDSSFLRQYLRQLLEKMDIACEEASDGLAALEKLREAGGYDLMLCDVNMPGMDGLACVQQLRTAGLHPEMKVMMVTTEADHSFIHQAFDNGADEFLMKPFGPQSLREKLVLLGFPIAA</sequence>
<dbReference type="OrthoDB" id="9800897at2"/>
<protein>
    <submittedName>
        <fullName evidence="3">Two-component system, chemotaxis family, response regulator CheY</fullName>
    </submittedName>
</protein>
<evidence type="ECO:0000313" key="4">
    <source>
        <dbReference type="Proteomes" id="UP000198356"/>
    </source>
</evidence>
<dbReference type="EMBL" id="FZOU01000001">
    <property type="protein sequence ID" value="SNS37042.1"/>
    <property type="molecule type" value="Genomic_DNA"/>
</dbReference>
<dbReference type="AlphaFoldDB" id="A0A239DZB2"/>
<dbReference type="PANTHER" id="PTHR43228">
    <property type="entry name" value="TWO-COMPONENT RESPONSE REGULATOR"/>
    <property type="match status" value="1"/>
</dbReference>